<dbReference type="RefSeq" id="XP_011129492.1">
    <property type="nucleotide sequence ID" value="XM_011131190.1"/>
</dbReference>
<sequence>MIVYAIDPDKKSPTRLTELVAEATAVQLATGSELNNQIQLPRLLHFCAQHLHRPQFIPSWKRPCMTLSEAVQSYHKLIITMAGSFAHRVKIYEESITQEQQHQLAGEVTFGDHYNDVPYHLLRIDEEKLNREKFNREKFWERFFRKEDRSLWVGSIYWIAGFNPCKKRPSPQMMRCKHTRARALSQIFPTSFMSQKTFKLELTWFRNSTSDSPISG</sequence>
<dbReference type="AlphaFoldDB" id="A0A023BA97"/>
<accession>A0A023BA97</accession>
<reference evidence="1" key="1">
    <citation type="submission" date="2013-12" db="EMBL/GenBank/DDBJ databases">
        <authorList>
            <person name="Omoto C.K."/>
            <person name="Sibley D."/>
            <person name="Venepally P."/>
            <person name="Hadjithomas M."/>
            <person name="Karamycheva S."/>
            <person name="Brunk B."/>
            <person name="Roos D."/>
            <person name="Caler E."/>
            <person name="Lorenzi H."/>
        </authorList>
    </citation>
    <scope>NUCLEOTIDE SEQUENCE</scope>
</reference>
<dbReference type="Proteomes" id="UP000019763">
    <property type="component" value="Unassembled WGS sequence"/>
</dbReference>
<protein>
    <submittedName>
        <fullName evidence="1">Uncharacterized protein</fullName>
    </submittedName>
</protein>
<keyword evidence="2" id="KW-1185">Reference proteome</keyword>
<organism evidence="1 2">
    <name type="scientific">Gregarina niphandrodes</name>
    <name type="common">Septate eugregarine</name>
    <dbReference type="NCBI Taxonomy" id="110365"/>
    <lineage>
        <taxon>Eukaryota</taxon>
        <taxon>Sar</taxon>
        <taxon>Alveolata</taxon>
        <taxon>Apicomplexa</taxon>
        <taxon>Conoidasida</taxon>
        <taxon>Gregarinasina</taxon>
        <taxon>Eugregarinorida</taxon>
        <taxon>Gregarinidae</taxon>
        <taxon>Gregarina</taxon>
    </lineage>
</organism>
<comment type="caution">
    <text evidence="1">The sequence shown here is derived from an EMBL/GenBank/DDBJ whole genome shotgun (WGS) entry which is preliminary data.</text>
</comment>
<name>A0A023BA97_GRENI</name>
<proteinExistence type="predicted"/>
<dbReference type="GeneID" id="22911614"/>
<gene>
    <name evidence="1" type="ORF">GNI_041710</name>
</gene>
<evidence type="ECO:0000313" key="2">
    <source>
        <dbReference type="Proteomes" id="UP000019763"/>
    </source>
</evidence>
<dbReference type="VEuPathDB" id="CryptoDB:GNI_041710"/>
<evidence type="ECO:0000313" key="1">
    <source>
        <dbReference type="EMBL" id="EZG77693.1"/>
    </source>
</evidence>
<dbReference type="EMBL" id="AFNH02000317">
    <property type="protein sequence ID" value="EZG77693.1"/>
    <property type="molecule type" value="Genomic_DNA"/>
</dbReference>